<evidence type="ECO:0000313" key="4">
    <source>
        <dbReference type="Proteomes" id="UP000589351"/>
    </source>
</evidence>
<feature type="domain" description="Restriction endonuclease type IV Mrr" evidence="2">
    <location>
        <begin position="42"/>
        <end position="147"/>
    </location>
</feature>
<dbReference type="EMBL" id="CAJEWD010000008">
    <property type="protein sequence ID" value="CAD2078694.1"/>
    <property type="molecule type" value="Genomic_DNA"/>
</dbReference>
<dbReference type="GO" id="GO:0009307">
    <property type="term" value="P:DNA restriction-modification system"/>
    <property type="evidence" value="ECO:0007669"/>
    <property type="project" value="InterPro"/>
</dbReference>
<organism evidence="3 4">
    <name type="scientific">Jeotgalicoccus meleagridis</name>
    <dbReference type="NCBI Taxonomy" id="2759181"/>
    <lineage>
        <taxon>Bacteria</taxon>
        <taxon>Bacillati</taxon>
        <taxon>Bacillota</taxon>
        <taxon>Bacilli</taxon>
        <taxon>Bacillales</taxon>
        <taxon>Staphylococcaceae</taxon>
        <taxon>Jeotgalicoccus</taxon>
    </lineage>
</organism>
<dbReference type="PANTHER" id="PTHR30015">
    <property type="entry name" value="MRR RESTRICTION SYSTEM PROTEIN"/>
    <property type="match status" value="1"/>
</dbReference>
<accession>A0A6V7RM99</accession>
<comment type="caution">
    <text evidence="3">The sequence shown here is derived from an EMBL/GenBank/DDBJ whole genome shotgun (WGS) entry which is preliminary data.</text>
</comment>
<proteinExistence type="predicted"/>
<dbReference type="InterPro" id="IPR011856">
    <property type="entry name" value="tRNA_endonuc-like_dom_sf"/>
</dbReference>
<dbReference type="PANTHER" id="PTHR30015:SF6">
    <property type="entry name" value="SLL1429 PROTEIN"/>
    <property type="match status" value="1"/>
</dbReference>
<dbReference type="InterPro" id="IPR011335">
    <property type="entry name" value="Restrct_endonuc-II-like"/>
</dbReference>
<gene>
    <name evidence="3" type="ORF">JEODO184_01448</name>
</gene>
<dbReference type="GO" id="GO:0003677">
    <property type="term" value="F:DNA binding"/>
    <property type="evidence" value="ECO:0007669"/>
    <property type="project" value="InterPro"/>
</dbReference>
<dbReference type="InterPro" id="IPR007560">
    <property type="entry name" value="Restrct_endonuc_IV_Mrr"/>
</dbReference>
<evidence type="ECO:0000256" key="1">
    <source>
        <dbReference type="SAM" id="Phobius"/>
    </source>
</evidence>
<keyword evidence="1" id="KW-1133">Transmembrane helix</keyword>
<dbReference type="Proteomes" id="UP000589351">
    <property type="component" value="Unassembled WGS sequence"/>
</dbReference>
<dbReference type="AlphaFoldDB" id="A0A6V7RM99"/>
<name>A0A6V7RM99_9STAP</name>
<dbReference type="Pfam" id="PF04471">
    <property type="entry name" value="Mrr_cat"/>
    <property type="match status" value="1"/>
</dbReference>
<reference evidence="3 4" key="1">
    <citation type="submission" date="2020-07" db="EMBL/GenBank/DDBJ databases">
        <authorList>
            <person name="Criscuolo A."/>
        </authorList>
    </citation>
    <scope>NUCLEOTIDE SEQUENCE [LARGE SCALE GENOMIC DNA]</scope>
    <source>
        <strain evidence="3">CIP111649</strain>
    </source>
</reference>
<feature type="transmembrane region" description="Helical" evidence="1">
    <location>
        <begin position="6"/>
        <end position="23"/>
    </location>
</feature>
<dbReference type="Gene3D" id="3.40.1350.10">
    <property type="match status" value="1"/>
</dbReference>
<evidence type="ECO:0000259" key="2">
    <source>
        <dbReference type="Pfam" id="PF04471"/>
    </source>
</evidence>
<dbReference type="InterPro" id="IPR052906">
    <property type="entry name" value="Type_IV_Methyl-Rstrct_Enzyme"/>
</dbReference>
<evidence type="ECO:0000313" key="3">
    <source>
        <dbReference type="EMBL" id="CAD2078694.1"/>
    </source>
</evidence>
<dbReference type="SUPFAM" id="SSF52980">
    <property type="entry name" value="Restriction endonuclease-like"/>
    <property type="match status" value="1"/>
</dbReference>
<keyword evidence="1" id="KW-0812">Transmembrane</keyword>
<sequence>MMSDLIQISVSLIILSIIITLMIKKRRKYSFGKKYKNQVDLLTGQQFEYFLSALFYKMGYKNKVTKGSYDFGADLIVSDGKTKIVIQAKRYQAKVGIKAVQEVFSAMHYYDADKAYVFTNNYFTKSASILAHKLNIQLCDREQMERLKNKYF</sequence>
<keyword evidence="1" id="KW-0472">Membrane</keyword>
<protein>
    <recommendedName>
        <fullName evidence="2">Restriction endonuclease type IV Mrr domain-containing protein</fullName>
    </recommendedName>
</protein>
<keyword evidence="4" id="KW-1185">Reference proteome</keyword>
<dbReference type="GO" id="GO:0015666">
    <property type="term" value="F:restriction endodeoxyribonuclease activity"/>
    <property type="evidence" value="ECO:0007669"/>
    <property type="project" value="TreeGrafter"/>
</dbReference>